<dbReference type="RefSeq" id="WP_008734288.1">
    <property type="nucleotide sequence ID" value="NZ_CP004387.1"/>
</dbReference>
<accession>A0A0B4XJA8</accession>
<dbReference type="Pfam" id="PF13173">
    <property type="entry name" value="AAA_14"/>
    <property type="match status" value="1"/>
</dbReference>
<dbReference type="STRING" id="391936.S7S_00290"/>
<dbReference type="InterPro" id="IPR027417">
    <property type="entry name" value="P-loop_NTPase"/>
</dbReference>
<dbReference type="HOGENOM" id="CLU_041527_3_0_6"/>
<feature type="domain" description="DUF4143" evidence="2">
    <location>
        <begin position="202"/>
        <end position="360"/>
    </location>
</feature>
<evidence type="ECO:0000259" key="1">
    <source>
        <dbReference type="Pfam" id="PF13173"/>
    </source>
</evidence>
<dbReference type="PANTHER" id="PTHR43566">
    <property type="entry name" value="CONSERVED PROTEIN"/>
    <property type="match status" value="1"/>
</dbReference>
<protein>
    <submittedName>
        <fullName evidence="3">ATPase AAA</fullName>
    </submittedName>
</protein>
<feature type="domain" description="AAA" evidence="1">
    <location>
        <begin position="21"/>
        <end position="139"/>
    </location>
</feature>
<name>A0A0B4XJA8_9GAMM</name>
<proteinExistence type="predicted"/>
<dbReference type="AlphaFoldDB" id="A0A0B4XJA8"/>
<dbReference type="EMBL" id="CP004387">
    <property type="protein sequence ID" value="AJD46482.1"/>
    <property type="molecule type" value="Genomic_DNA"/>
</dbReference>
<evidence type="ECO:0000313" key="3">
    <source>
        <dbReference type="EMBL" id="AJD46482.1"/>
    </source>
</evidence>
<sequence>MDAPLHQRFLMPNLLEALADTPVVLVHGPRQSGKTTLCRQVAETRDYTYLSFDDDLQKAAAQADPVGFVAELPDRVILDEVQRVPELFTSLKAAVDNRRTPGRFILTGSANVLLVPRLGDSLAGRMEILRLHPLAQAELHGSADGLLVALFSGRLSAGNVGARQGQALAERIVAGGYPAALMRQTMKRRAAWYRDYIETLVQRDVRDLARINALDALPRLLQMAASQTARLLNVTDLAAPFQMSRPTIRDYITLLERVFLLDTLPPWHSNQLSRLIKTPKLHIGDTGLACALLGMDGVALWEDRALYGQMLESFVFQELRRQASWYEAPVRFFHFRTKEKVEVDVVMESAGKLVGVEVKAASTVTAGDFKGLKMLQSTVGKRFAVGCVLYDGDSVVRFGEGLYAVPINCLWGSGWPAC</sequence>
<dbReference type="PANTHER" id="PTHR43566:SF2">
    <property type="entry name" value="DUF4143 DOMAIN-CONTAINING PROTEIN"/>
    <property type="match status" value="1"/>
</dbReference>
<dbReference type="InterPro" id="IPR041682">
    <property type="entry name" value="AAA_14"/>
</dbReference>
<dbReference type="Gene3D" id="3.40.50.300">
    <property type="entry name" value="P-loop containing nucleotide triphosphate hydrolases"/>
    <property type="match status" value="1"/>
</dbReference>
<keyword evidence="4" id="KW-1185">Reference proteome</keyword>
<evidence type="ECO:0000259" key="2">
    <source>
        <dbReference type="Pfam" id="PF13635"/>
    </source>
</evidence>
<evidence type="ECO:0000313" key="4">
    <source>
        <dbReference type="Proteomes" id="UP000006764"/>
    </source>
</evidence>
<dbReference type="Pfam" id="PF13635">
    <property type="entry name" value="DUF4143"/>
    <property type="match status" value="1"/>
</dbReference>
<organism evidence="3 4">
    <name type="scientific">Isoalcanivorax pacificus W11-5</name>
    <dbReference type="NCBI Taxonomy" id="391936"/>
    <lineage>
        <taxon>Bacteria</taxon>
        <taxon>Pseudomonadati</taxon>
        <taxon>Pseudomonadota</taxon>
        <taxon>Gammaproteobacteria</taxon>
        <taxon>Oceanospirillales</taxon>
        <taxon>Alcanivoracaceae</taxon>
        <taxon>Isoalcanivorax</taxon>
    </lineage>
</organism>
<dbReference type="InterPro" id="IPR025420">
    <property type="entry name" value="DUF4143"/>
</dbReference>
<reference evidence="3 4" key="1">
    <citation type="journal article" date="2012" name="J. Bacteriol.">
        <title>Genome sequence of an alkane-degrading bacterium, Alcanivorax pacificus type strain W11-5, isolated from deep sea sediment.</title>
        <authorList>
            <person name="Lai Q."/>
            <person name="Shao Z."/>
        </authorList>
    </citation>
    <scope>NUCLEOTIDE SEQUENCE [LARGE SCALE GENOMIC DNA]</scope>
    <source>
        <strain evidence="3 4">W11-5</strain>
    </source>
</reference>
<dbReference type="KEGG" id="apac:S7S_00290"/>
<dbReference type="Proteomes" id="UP000006764">
    <property type="component" value="Chromosome"/>
</dbReference>
<dbReference type="SUPFAM" id="SSF52540">
    <property type="entry name" value="P-loop containing nucleoside triphosphate hydrolases"/>
    <property type="match status" value="1"/>
</dbReference>
<gene>
    <name evidence="3" type="ORF">S7S_00290</name>
</gene>